<organism evidence="6 7">
    <name type="scientific">Serendipita indica (strain DSM 11827)</name>
    <name type="common">Root endophyte fungus</name>
    <name type="synonym">Piriformospora indica</name>
    <dbReference type="NCBI Taxonomy" id="1109443"/>
    <lineage>
        <taxon>Eukaryota</taxon>
        <taxon>Fungi</taxon>
        <taxon>Dikarya</taxon>
        <taxon>Basidiomycota</taxon>
        <taxon>Agaricomycotina</taxon>
        <taxon>Agaricomycetes</taxon>
        <taxon>Sebacinales</taxon>
        <taxon>Serendipitaceae</taxon>
        <taxon>Serendipita</taxon>
    </lineage>
</organism>
<evidence type="ECO:0000256" key="4">
    <source>
        <dbReference type="SAM" id="MobiDB-lite"/>
    </source>
</evidence>
<feature type="compositionally biased region" description="Low complexity" evidence="4">
    <location>
        <begin position="680"/>
        <end position="689"/>
    </location>
</feature>
<comment type="function">
    <text evidence="3">Component of the cleavage factor IA (CFIA) complex, which is involved in the endonucleolytic cleavage during polyadenylation-dependent pre-mRNA 3'-end formation.</text>
</comment>
<evidence type="ECO:0000256" key="1">
    <source>
        <dbReference type="ARBA" id="ARBA00022737"/>
    </source>
</evidence>
<keyword evidence="7" id="KW-1185">Reference proteome</keyword>
<protein>
    <recommendedName>
        <fullName evidence="3">mRNA 3'-end-processing protein RNA14</fullName>
    </recommendedName>
</protein>
<dbReference type="Proteomes" id="UP000007148">
    <property type="component" value="Unassembled WGS sequence"/>
</dbReference>
<sequence>MANHEEEALAVLHSQQLEATQAADIVDEHAAGPTTPFEAVQLRLQDHPHDTAAWQELINIAEDSGDYKMINDAYTALLKVYPNTVHAQIAFFRHAQRAHPIGKPKSTEPDPIPTPQTLFSQWLKQSPEIEMWKLYLDYVRANQASPRDVIKKAYEFALRFVGQDREAGEIWKDYIEYIKADPTSNDREAQEKMDLLRSVYRRAVQIPLDNLEQLWREWDAFENGLNKITAKKFLADVSPDYMTARMKKTELSEHHKRIHLYTHQPYHERAPLELPVPPILRSEERLLLANWRKYLEYLAYIWAQSVGKADDAQLFLKSGLDANPASFLLNFAYSEHQEQAMLSFQATAGVDPKKVEEKKAEGHEIFKKFIGVLKKELEDLEALHISEGGTPISQQPAGSQPIQAPAPAPISIEDDLALKESEVYGTIDPAIAEAKEQEKARQLENERREAILIAKRVELGQVSIAWMRYSKRVGQSAGLRSTFREIRADKWVCWQVFEAAALLEHQISPNADVAAKIFELGLRFFGSDVDYVVRYLNFLINKCDEANARALFERTVTAMDAEKARPIWLRWLLYQMSVADLPTLHKLDKRVADAYPNDRTMKLFAQRYMYLGTEVVTPPAGIDAIASHDLQTPLRVPSVLAAQQPPVVSTPIPPPSSPPPSHANGTYSYPHPYNPPASSVPPNVAAAAPRHPKVASPHPPKRPLPEPEAGNTPKRARRSPPPPAQRRGVPPPAAPQRRWGSPPRDSRRDRPRSPDRPMVPPSVMRFLSQLPNPATYDGPKFKTDELINVLMQTALPPPPPVGSRIRSRSPPPPPRATRGAPDYGPYQGPGGRPPRRY</sequence>
<dbReference type="AlphaFoldDB" id="G4TIJ4"/>
<dbReference type="InterPro" id="IPR045243">
    <property type="entry name" value="Rna14-like"/>
</dbReference>
<keyword evidence="3" id="KW-0963">Cytoplasm</keyword>
<dbReference type="Gene3D" id="1.25.40.1040">
    <property type="match status" value="2"/>
</dbReference>
<comment type="subcellular location">
    <subcellularLocation>
        <location evidence="3">Nucleus</location>
    </subcellularLocation>
    <subcellularLocation>
        <location evidence="3">Cytoplasm</location>
    </subcellularLocation>
    <text evidence="3">Nucleus and/or cytoplasm.</text>
</comment>
<dbReference type="HOGENOM" id="CLU_007630_0_0_1"/>
<dbReference type="SUPFAM" id="SSF48452">
    <property type="entry name" value="TPR-like"/>
    <property type="match status" value="2"/>
</dbReference>
<dbReference type="GO" id="GO:0003729">
    <property type="term" value="F:mRNA binding"/>
    <property type="evidence" value="ECO:0007669"/>
    <property type="project" value="TreeGrafter"/>
</dbReference>
<feature type="region of interest" description="Disordered" evidence="4">
    <location>
        <begin position="645"/>
        <end position="837"/>
    </location>
</feature>
<dbReference type="EMBL" id="CAFZ01000107">
    <property type="protein sequence ID" value="CCA71138.1"/>
    <property type="molecule type" value="Genomic_DNA"/>
</dbReference>
<dbReference type="eggNOG" id="KOG1914">
    <property type="taxonomic scope" value="Eukaryota"/>
</dbReference>
<feature type="domain" description="Suppressor of forked" evidence="5">
    <location>
        <begin position="40"/>
        <end position="297"/>
    </location>
</feature>
<dbReference type="InterPro" id="IPR008847">
    <property type="entry name" value="Suf"/>
</dbReference>
<gene>
    <name evidence="6" type="ORF">PIIN_05073</name>
</gene>
<dbReference type="InParanoid" id="G4TIJ4"/>
<feature type="compositionally biased region" description="Pro residues" evidence="4">
    <location>
        <begin position="719"/>
        <end position="734"/>
    </location>
</feature>
<name>G4TIJ4_SERID</name>
<dbReference type="InterPro" id="IPR003107">
    <property type="entry name" value="HAT"/>
</dbReference>
<proteinExistence type="predicted"/>
<keyword evidence="1" id="KW-0677">Repeat</keyword>
<evidence type="ECO:0000256" key="2">
    <source>
        <dbReference type="ARBA" id="ARBA00023242"/>
    </source>
</evidence>
<comment type="caution">
    <text evidence="6">The sequence shown here is derived from an EMBL/GenBank/DDBJ whole genome shotgun (WGS) entry which is preliminary data.</text>
</comment>
<dbReference type="OrthoDB" id="26282at2759"/>
<dbReference type="GO" id="GO:0005634">
    <property type="term" value="C:nucleus"/>
    <property type="evidence" value="ECO:0007669"/>
    <property type="project" value="UniProtKB-SubCell"/>
</dbReference>
<evidence type="ECO:0000259" key="5">
    <source>
        <dbReference type="Pfam" id="PF05843"/>
    </source>
</evidence>
<accession>G4TIJ4</accession>
<dbReference type="OMA" id="VQLWSVY"/>
<dbReference type="PANTHER" id="PTHR19980">
    <property type="entry name" value="RNA CLEAVAGE STIMULATION FACTOR"/>
    <property type="match status" value="1"/>
</dbReference>
<evidence type="ECO:0000313" key="7">
    <source>
        <dbReference type="Proteomes" id="UP000007148"/>
    </source>
</evidence>
<dbReference type="SMART" id="SM00386">
    <property type="entry name" value="HAT"/>
    <property type="match status" value="6"/>
</dbReference>
<dbReference type="Pfam" id="PF05843">
    <property type="entry name" value="Suf"/>
    <property type="match status" value="1"/>
</dbReference>
<dbReference type="GO" id="GO:0005737">
    <property type="term" value="C:cytoplasm"/>
    <property type="evidence" value="ECO:0007669"/>
    <property type="project" value="UniProtKB-SubCell"/>
</dbReference>
<dbReference type="FunCoup" id="G4TIJ4">
    <property type="interactions" value="812"/>
</dbReference>
<evidence type="ECO:0000313" key="6">
    <source>
        <dbReference type="EMBL" id="CCA71138.1"/>
    </source>
</evidence>
<dbReference type="InterPro" id="IPR011990">
    <property type="entry name" value="TPR-like_helical_dom_sf"/>
</dbReference>
<dbReference type="PANTHER" id="PTHR19980:SF0">
    <property type="entry name" value="CLEAVAGE STIMULATION FACTOR SUBUNIT 3"/>
    <property type="match status" value="1"/>
</dbReference>
<feature type="compositionally biased region" description="Basic and acidic residues" evidence="4">
    <location>
        <begin position="744"/>
        <end position="755"/>
    </location>
</feature>
<keyword evidence="3" id="KW-0507">mRNA processing</keyword>
<dbReference type="STRING" id="1109443.G4TIJ4"/>
<dbReference type="GO" id="GO:0180010">
    <property type="term" value="P:co-transcriptional mRNA 3'-end processing, cleavage and polyadenylation pathway"/>
    <property type="evidence" value="ECO:0007669"/>
    <property type="project" value="UniProtKB-UniRule"/>
</dbReference>
<feature type="compositionally biased region" description="Pro residues" evidence="4">
    <location>
        <begin position="651"/>
        <end position="661"/>
    </location>
</feature>
<keyword evidence="2 3" id="KW-0539">Nucleus</keyword>
<evidence type="ECO:0000256" key="3">
    <source>
        <dbReference type="RuleBase" id="RU369035"/>
    </source>
</evidence>
<reference evidence="6 7" key="1">
    <citation type="journal article" date="2011" name="PLoS Pathog.">
        <title>Endophytic Life Strategies Decoded by Genome and Transcriptome Analyses of the Mutualistic Root Symbiont Piriformospora indica.</title>
        <authorList>
            <person name="Zuccaro A."/>
            <person name="Lahrmann U."/>
            <person name="Guldener U."/>
            <person name="Langen G."/>
            <person name="Pfiffi S."/>
            <person name="Biedenkopf D."/>
            <person name="Wong P."/>
            <person name="Samans B."/>
            <person name="Grimm C."/>
            <person name="Basiewicz M."/>
            <person name="Murat C."/>
            <person name="Martin F."/>
            <person name="Kogel K.H."/>
        </authorList>
    </citation>
    <scope>NUCLEOTIDE SEQUENCE [LARGE SCALE GENOMIC DNA]</scope>
    <source>
        <strain evidence="6 7">DSM 11827</strain>
    </source>
</reference>